<comment type="caution">
    <text evidence="1">The sequence shown here is derived from an EMBL/GenBank/DDBJ whole genome shotgun (WGS) entry which is preliminary data.</text>
</comment>
<gene>
    <name evidence="1" type="ORF">QFC20_005826</name>
</gene>
<protein>
    <submittedName>
        <fullName evidence="1">Uncharacterized protein</fullName>
    </submittedName>
</protein>
<keyword evidence="2" id="KW-1185">Reference proteome</keyword>
<accession>A0ACC2VJC1</accession>
<dbReference type="EMBL" id="JASBWS010000088">
    <property type="protein sequence ID" value="KAJ9098911.1"/>
    <property type="molecule type" value="Genomic_DNA"/>
</dbReference>
<evidence type="ECO:0000313" key="1">
    <source>
        <dbReference type="EMBL" id="KAJ9098911.1"/>
    </source>
</evidence>
<sequence>MPNLAYTQRKFNARETDPNPSIKHISILKNKPNPDKALAIMKAVAAQMKRIMEGMKLVVNSFEELAHIQQMNHGPLFKKLDSEIKRAVRAERAKGYFGDGFYSSGIHLATGITIESDPLNAGEAPEYICGGAADRQAPGKKARTGRAAGGGKKRLRAGDAGFTVGGAQTAKRRKAGSSNTRAFEGREDAIRIDGTEETSKDELKRLKAIVKERVAALRQSEGLTIKKAEEKALNSLTPAERRLIETSTHGKSARDARAAHFERLLATKTEGKPVSEDDSRASSAKEETPAESDDSDAPENEEDLDDYAKGFLAEMDEDERRSRGVTIWIVLFEDEAGPSKSRTGINAEAAERRTAQRAKAATERVALDSASPQSSPAPSPFAFGKSSGSPSITNNITGFGRAMIDDEKRNTQAGLADQGALDVKYWTCSSNCDTLNPSNRNKCAGENEYPVTPDPAGAHLTTSSTRDMSSRLTRSSRRAGNTAVQTVDSESYEPPTIKRRDTSSAASRHQASQTRQLDPNRRFNPDVLLTIADILVDEQDYEAVINLSCVSRLIGASLKPYLARLRRKLILKLDDLNLEETEGWSTIKYVECNRGSPYPILRHLASDVQLAQKNDIQRALKPTVIRYMGIPHECVFRLQKELFPSARIIRCLYDPFSQDLSSVFGSTSTKVGETAFGLFQRMVPYDGPFYYDDPPRPKTGIKVIEYQKKGFEFRDLNLLPDRQIQSSIRMKASGGIKVYREHWERYDKQADSLQYLVANRYLVRLVLSMRVTANLAFVQQKNIHVVDRPDLEEIVIKIYMKPTPGTAVASLITSGNAYGQGLKVIYDHIESIAKKHLCQELPSSIKFQLFFIHGHSPAPVVCRPDYSRYEKREQRRSQSRDRDSDDSEDEEDYNSEGYDDHSDDEDEGDQADEQQPVYMLEFTRHDGKVRATQSSMDKDVLGCSINRGCSRCRSGAAA</sequence>
<name>A0ACC2VJC1_9TREE</name>
<organism evidence="1 2">
    <name type="scientific">Naganishia adeliensis</name>
    <dbReference type="NCBI Taxonomy" id="92952"/>
    <lineage>
        <taxon>Eukaryota</taxon>
        <taxon>Fungi</taxon>
        <taxon>Dikarya</taxon>
        <taxon>Basidiomycota</taxon>
        <taxon>Agaricomycotina</taxon>
        <taxon>Tremellomycetes</taxon>
        <taxon>Filobasidiales</taxon>
        <taxon>Filobasidiaceae</taxon>
        <taxon>Naganishia</taxon>
    </lineage>
</organism>
<proteinExistence type="predicted"/>
<dbReference type="Proteomes" id="UP001230649">
    <property type="component" value="Unassembled WGS sequence"/>
</dbReference>
<reference evidence="1" key="1">
    <citation type="submission" date="2023-04" db="EMBL/GenBank/DDBJ databases">
        <title>Draft Genome sequencing of Naganishia species isolated from polar environments using Oxford Nanopore Technology.</title>
        <authorList>
            <person name="Leo P."/>
            <person name="Venkateswaran K."/>
        </authorList>
    </citation>
    <scope>NUCLEOTIDE SEQUENCE</scope>
    <source>
        <strain evidence="1">MNA-CCFEE 5262</strain>
    </source>
</reference>
<evidence type="ECO:0000313" key="2">
    <source>
        <dbReference type="Proteomes" id="UP001230649"/>
    </source>
</evidence>